<dbReference type="InterPro" id="IPR001789">
    <property type="entry name" value="Sig_transdc_resp-reg_receiver"/>
</dbReference>
<dbReference type="SUPFAM" id="SSF52172">
    <property type="entry name" value="CheY-like"/>
    <property type="match status" value="1"/>
</dbReference>
<dbReference type="GO" id="GO:0000160">
    <property type="term" value="P:phosphorelay signal transduction system"/>
    <property type="evidence" value="ECO:0007669"/>
    <property type="project" value="UniProtKB-KW"/>
</dbReference>
<organism evidence="5 6">
    <name type="scientific">Limnoraphis robusta CS-951</name>
    <dbReference type="NCBI Taxonomy" id="1637645"/>
    <lineage>
        <taxon>Bacteria</taxon>
        <taxon>Bacillati</taxon>
        <taxon>Cyanobacteriota</taxon>
        <taxon>Cyanophyceae</taxon>
        <taxon>Oscillatoriophycideae</taxon>
        <taxon>Oscillatoriales</taxon>
        <taxon>Sirenicapillariaceae</taxon>
        <taxon>Limnoraphis</taxon>
    </lineage>
</organism>
<gene>
    <name evidence="5" type="ORF">WN50_15820</name>
</gene>
<dbReference type="PROSITE" id="PS50110">
    <property type="entry name" value="RESPONSE_REGULATORY"/>
    <property type="match status" value="1"/>
</dbReference>
<evidence type="ECO:0000313" key="5">
    <source>
        <dbReference type="EMBL" id="KKD37171.1"/>
    </source>
</evidence>
<keyword evidence="2" id="KW-0902">Two-component regulatory system</keyword>
<evidence type="ECO:0000256" key="1">
    <source>
        <dbReference type="ARBA" id="ARBA00022553"/>
    </source>
</evidence>
<dbReference type="PANTHER" id="PTHR44591:SF14">
    <property type="entry name" value="PROTEIN PILG"/>
    <property type="match status" value="1"/>
</dbReference>
<accession>A0A0F5YE81</accession>
<keyword evidence="1 3" id="KW-0597">Phosphoprotein</keyword>
<dbReference type="InterPro" id="IPR011006">
    <property type="entry name" value="CheY-like_superfamily"/>
</dbReference>
<sequence>MNTVLIVEDSHSQRECISYQLAWNGMNVIQACDGIDALNKLQGTCPDLVLLDVVMPRIDGYRLCRLIKANPKTQNIPVVFITGKEQQLAIYEGIKHAEAYVSKPWQSRELLQTIKRVLLEAKGSTTTFSADAWFRYGILTLKLIKFYENRTSAWQKSGDQILKLYKTALNAFQQSLEINPDHLLASRTLKITQNKWENLQQQLDQTRPCQVCLYYHGQDGINCAVHPNGPIDLFCLDWEINEIIIEN</sequence>
<evidence type="ECO:0000313" key="6">
    <source>
        <dbReference type="Proteomes" id="UP000033607"/>
    </source>
</evidence>
<dbReference type="OrthoDB" id="446978at2"/>
<evidence type="ECO:0000256" key="2">
    <source>
        <dbReference type="ARBA" id="ARBA00023012"/>
    </source>
</evidence>
<dbReference type="EMBL" id="LATL02000351">
    <property type="protein sequence ID" value="KKD37171.1"/>
    <property type="molecule type" value="Genomic_DNA"/>
</dbReference>
<evidence type="ECO:0000256" key="3">
    <source>
        <dbReference type="PROSITE-ProRule" id="PRU00169"/>
    </source>
</evidence>
<dbReference type="SMART" id="SM00448">
    <property type="entry name" value="REC"/>
    <property type="match status" value="1"/>
</dbReference>
<feature type="domain" description="Response regulatory" evidence="4">
    <location>
        <begin position="3"/>
        <end position="118"/>
    </location>
</feature>
<dbReference type="PANTHER" id="PTHR44591">
    <property type="entry name" value="STRESS RESPONSE REGULATOR PROTEIN 1"/>
    <property type="match status" value="1"/>
</dbReference>
<feature type="modified residue" description="4-aspartylphosphate" evidence="3">
    <location>
        <position position="52"/>
    </location>
</feature>
<reference evidence="5 6" key="1">
    <citation type="submission" date="2015-06" db="EMBL/GenBank/DDBJ databases">
        <title>Draft genome assembly of filamentous brackish cyanobacterium Limnoraphis robusta strain CS-951.</title>
        <authorList>
            <person name="Willis A."/>
            <person name="Parks M."/>
            <person name="Burford M.A."/>
        </authorList>
    </citation>
    <scope>NUCLEOTIDE SEQUENCE [LARGE SCALE GENOMIC DNA]</scope>
    <source>
        <strain evidence="5 6">CS-951</strain>
    </source>
</reference>
<dbReference type="InterPro" id="IPR050595">
    <property type="entry name" value="Bact_response_regulator"/>
</dbReference>
<dbReference type="Gene3D" id="3.40.50.2300">
    <property type="match status" value="1"/>
</dbReference>
<protein>
    <submittedName>
        <fullName evidence="5">Chemotaxis protein CheY</fullName>
    </submittedName>
</protein>
<proteinExistence type="predicted"/>
<dbReference type="Proteomes" id="UP000033607">
    <property type="component" value="Unassembled WGS sequence"/>
</dbReference>
<dbReference type="PATRIC" id="fig|1637645.4.peg.6869"/>
<dbReference type="AlphaFoldDB" id="A0A0F5YE81"/>
<dbReference type="Pfam" id="PF00072">
    <property type="entry name" value="Response_reg"/>
    <property type="match status" value="1"/>
</dbReference>
<name>A0A0F5YE81_9CYAN</name>
<evidence type="ECO:0000259" key="4">
    <source>
        <dbReference type="PROSITE" id="PS50110"/>
    </source>
</evidence>
<comment type="caution">
    <text evidence="5">The sequence shown here is derived from an EMBL/GenBank/DDBJ whole genome shotgun (WGS) entry which is preliminary data.</text>
</comment>